<dbReference type="EMBL" id="NQVE01000133">
    <property type="protein sequence ID" value="RAL45457.1"/>
    <property type="molecule type" value="Genomic_DNA"/>
</dbReference>
<dbReference type="Gene3D" id="2.40.50.140">
    <property type="entry name" value="Nucleic acid-binding proteins"/>
    <property type="match status" value="1"/>
</dbReference>
<protein>
    <submittedName>
        <fullName evidence="1">Uncharacterized protein</fullName>
    </submittedName>
</protein>
<reference evidence="1 2" key="1">
    <citation type="submission" date="2018-06" db="EMBL/GenBank/DDBJ databases">
        <title>The Genome of Cuscuta australis (Dodder) Provides Insight into the Evolution of Plant Parasitism.</title>
        <authorList>
            <person name="Liu H."/>
        </authorList>
    </citation>
    <scope>NUCLEOTIDE SEQUENCE [LARGE SCALE GENOMIC DNA]</scope>
    <source>
        <strain evidence="2">cv. Yunnan</strain>
        <tissue evidence="1">Vines</tissue>
    </source>
</reference>
<accession>A0A328DIF0</accession>
<dbReference type="AlphaFoldDB" id="A0A328DIF0"/>
<organism evidence="1 2">
    <name type="scientific">Cuscuta australis</name>
    <dbReference type="NCBI Taxonomy" id="267555"/>
    <lineage>
        <taxon>Eukaryota</taxon>
        <taxon>Viridiplantae</taxon>
        <taxon>Streptophyta</taxon>
        <taxon>Embryophyta</taxon>
        <taxon>Tracheophyta</taxon>
        <taxon>Spermatophyta</taxon>
        <taxon>Magnoliopsida</taxon>
        <taxon>eudicotyledons</taxon>
        <taxon>Gunneridae</taxon>
        <taxon>Pentapetalae</taxon>
        <taxon>asterids</taxon>
        <taxon>lamiids</taxon>
        <taxon>Solanales</taxon>
        <taxon>Convolvulaceae</taxon>
        <taxon>Cuscuteae</taxon>
        <taxon>Cuscuta</taxon>
        <taxon>Cuscuta subgen. Grammica</taxon>
        <taxon>Cuscuta sect. Cleistogrammica</taxon>
    </lineage>
</organism>
<dbReference type="SUPFAM" id="SSF50249">
    <property type="entry name" value="Nucleic acid-binding proteins"/>
    <property type="match status" value="1"/>
</dbReference>
<dbReference type="PANTHER" id="PTHR38542:SF2">
    <property type="entry name" value="REPLICATION FACTOR A C-TERMINAL DOMAIN-CONTAINING PROTEIN"/>
    <property type="match status" value="1"/>
</dbReference>
<comment type="caution">
    <text evidence="1">The sequence shown here is derived from an EMBL/GenBank/DDBJ whole genome shotgun (WGS) entry which is preliminary data.</text>
</comment>
<dbReference type="Proteomes" id="UP000249390">
    <property type="component" value="Unassembled WGS sequence"/>
</dbReference>
<proteinExistence type="predicted"/>
<sequence>MAAIVNYGPLIDLSNASAHIDGYVQLVVFVHRSTPIQYKILTKNGEREVIRTDVLVGDDTRPYFPVSIWHKQIISQIVAGSVVLLKHVNITKFGDSVEAKTIHCSSILCLVDSYQSLPSEDITDAVGGCQLSTSAKSKLHKVIKWLQRSADVHGNGGRSYCQWIPLQINWKLHKETKYQDCFSLEELCRLSCSCKASFYASAGEIFLPISCRNQHEPESETMFISRRLYTHADNNLVDDFVALGCHLCGIPLNQEHGSTLTVASQFYCQKNSNHLHVSRHIYRPFLLYVWDDSIYTSLIVTNKAAELLFGNIKAEEVYLSYQRQKLCKTLDDAASLNSNSASLETAKPHSFGNDNCMGHEVNVKPNWYLIWLILLKTLLQKEKNSLLKFMVSVDPNRDWEGGKFEMVSVVLPYSN</sequence>
<gene>
    <name evidence="1" type="ORF">DM860_014846</name>
</gene>
<keyword evidence="2" id="KW-1185">Reference proteome</keyword>
<dbReference type="InterPro" id="IPR012340">
    <property type="entry name" value="NA-bd_OB-fold"/>
</dbReference>
<evidence type="ECO:0000313" key="1">
    <source>
        <dbReference type="EMBL" id="RAL45457.1"/>
    </source>
</evidence>
<name>A0A328DIF0_9ASTE</name>
<dbReference type="PANTHER" id="PTHR38542">
    <property type="entry name" value="OS04G0450500 PROTEIN"/>
    <property type="match status" value="1"/>
</dbReference>
<evidence type="ECO:0000313" key="2">
    <source>
        <dbReference type="Proteomes" id="UP000249390"/>
    </source>
</evidence>